<dbReference type="GO" id="GO:0030677">
    <property type="term" value="C:ribonuclease P complex"/>
    <property type="evidence" value="ECO:0007669"/>
    <property type="project" value="TreeGrafter"/>
</dbReference>
<keyword evidence="5 7" id="KW-0378">Hydrolase</keyword>
<dbReference type="InterPro" id="IPR020568">
    <property type="entry name" value="Ribosomal_Su5_D2-typ_SF"/>
</dbReference>
<dbReference type="InterPro" id="IPR014721">
    <property type="entry name" value="Ribsml_uS5_D2-typ_fold_subgr"/>
</dbReference>
<dbReference type="AlphaFoldDB" id="A0A8J3A7A3"/>
<comment type="catalytic activity">
    <reaction evidence="7">
        <text>Endonucleolytic cleavage of RNA, removing 5'-extranucleotides from tRNA precursor.</text>
        <dbReference type="EC" id="3.1.26.5"/>
    </reaction>
</comment>
<dbReference type="PANTHER" id="PTHR33992:SF1">
    <property type="entry name" value="RIBONUCLEASE P PROTEIN COMPONENT"/>
    <property type="match status" value="1"/>
</dbReference>
<dbReference type="HAMAP" id="MF_00227">
    <property type="entry name" value="RNase_P"/>
    <property type="match status" value="1"/>
</dbReference>
<comment type="caution">
    <text evidence="9">The sequence shown here is derived from an EMBL/GenBank/DDBJ whole genome shotgun (WGS) entry which is preliminary data.</text>
</comment>
<organism evidence="9 10">
    <name type="scientific">Egicoccus halophilus</name>
    <dbReference type="NCBI Taxonomy" id="1670830"/>
    <lineage>
        <taxon>Bacteria</taxon>
        <taxon>Bacillati</taxon>
        <taxon>Actinomycetota</taxon>
        <taxon>Nitriliruptoria</taxon>
        <taxon>Egicoccales</taxon>
        <taxon>Egicoccaceae</taxon>
        <taxon>Egicoccus</taxon>
    </lineage>
</organism>
<dbReference type="RefSeq" id="WP_205745387.1">
    <property type="nucleotide sequence ID" value="NZ_BMHA01000001.1"/>
</dbReference>
<evidence type="ECO:0000256" key="5">
    <source>
        <dbReference type="ARBA" id="ARBA00022801"/>
    </source>
</evidence>
<evidence type="ECO:0000313" key="10">
    <source>
        <dbReference type="Proteomes" id="UP000650511"/>
    </source>
</evidence>
<dbReference type="PANTHER" id="PTHR33992">
    <property type="entry name" value="RIBONUCLEASE P PROTEIN COMPONENT"/>
    <property type="match status" value="1"/>
</dbReference>
<dbReference type="Pfam" id="PF00825">
    <property type="entry name" value="Ribonuclease_P"/>
    <property type="match status" value="1"/>
</dbReference>
<reference evidence="9" key="2">
    <citation type="submission" date="2020-09" db="EMBL/GenBank/DDBJ databases">
        <authorList>
            <person name="Sun Q."/>
            <person name="Zhou Y."/>
        </authorList>
    </citation>
    <scope>NUCLEOTIDE SEQUENCE</scope>
    <source>
        <strain evidence="9">CGMCC 1.14988</strain>
    </source>
</reference>
<evidence type="ECO:0000256" key="7">
    <source>
        <dbReference type="HAMAP-Rule" id="MF_00227"/>
    </source>
</evidence>
<dbReference type="Gene3D" id="3.30.230.10">
    <property type="match status" value="1"/>
</dbReference>
<dbReference type="InterPro" id="IPR000100">
    <property type="entry name" value="RNase_P"/>
</dbReference>
<protein>
    <recommendedName>
        <fullName evidence="7 8">Ribonuclease P protein component</fullName>
        <shortName evidence="7">RNase P protein</shortName>
        <shortName evidence="7">RNaseP protein</shortName>
        <ecNumber evidence="7 8">3.1.26.5</ecNumber>
    </recommendedName>
    <alternativeName>
        <fullName evidence="7">Protein C5</fullName>
    </alternativeName>
</protein>
<sequence>MVPVAVDRLREGRDIAAVLRGRRQRAGRLAVVHVRTDRVDGLPRVAVVASRRVGTAVARNRAKRLLREAARHLPWRAGVDVVLIARASCAASRLDAVHQELQQLAGRLEVLDVAT</sequence>
<dbReference type="EMBL" id="BMHA01000001">
    <property type="protein sequence ID" value="GGI03114.1"/>
    <property type="molecule type" value="Genomic_DNA"/>
</dbReference>
<dbReference type="EC" id="3.1.26.5" evidence="7 8"/>
<dbReference type="GO" id="GO:0004526">
    <property type="term" value="F:ribonuclease P activity"/>
    <property type="evidence" value="ECO:0007669"/>
    <property type="project" value="UniProtKB-UniRule"/>
</dbReference>
<keyword evidence="4 7" id="KW-0255">Endonuclease</keyword>
<dbReference type="NCBIfam" id="TIGR00188">
    <property type="entry name" value="rnpA"/>
    <property type="match status" value="1"/>
</dbReference>
<comment type="similarity">
    <text evidence="7">Belongs to the RnpA family.</text>
</comment>
<dbReference type="GO" id="GO:0042781">
    <property type="term" value="F:3'-tRNA processing endoribonuclease activity"/>
    <property type="evidence" value="ECO:0007669"/>
    <property type="project" value="TreeGrafter"/>
</dbReference>
<dbReference type="Proteomes" id="UP000650511">
    <property type="component" value="Unassembled WGS sequence"/>
</dbReference>
<gene>
    <name evidence="7" type="primary">rnpA</name>
    <name evidence="9" type="ORF">GCM10011354_02660</name>
</gene>
<dbReference type="GO" id="GO:0001682">
    <property type="term" value="P:tRNA 5'-leader removal"/>
    <property type="evidence" value="ECO:0007669"/>
    <property type="project" value="UniProtKB-UniRule"/>
</dbReference>
<accession>A0A8J3A7A3</accession>
<comment type="function">
    <text evidence="1 7">RNaseP catalyzes the removal of the 5'-leader sequence from pre-tRNA to produce the mature 5'-terminus. It can also cleave other RNA substrates such as 4.5S RNA. The protein component plays an auxiliary but essential role in vivo by binding to the 5'-leader sequence and broadening the substrate specificity of the ribozyme.</text>
</comment>
<evidence type="ECO:0000256" key="1">
    <source>
        <dbReference type="ARBA" id="ARBA00002663"/>
    </source>
</evidence>
<evidence type="ECO:0000256" key="3">
    <source>
        <dbReference type="ARBA" id="ARBA00022722"/>
    </source>
</evidence>
<evidence type="ECO:0000256" key="4">
    <source>
        <dbReference type="ARBA" id="ARBA00022759"/>
    </source>
</evidence>
<evidence type="ECO:0000256" key="8">
    <source>
        <dbReference type="NCBIfam" id="TIGR00188"/>
    </source>
</evidence>
<keyword evidence="6 7" id="KW-0694">RNA-binding</keyword>
<dbReference type="PROSITE" id="PS00648">
    <property type="entry name" value="RIBONUCLEASE_P"/>
    <property type="match status" value="1"/>
</dbReference>
<proteinExistence type="inferred from homology"/>
<dbReference type="GO" id="GO:0000049">
    <property type="term" value="F:tRNA binding"/>
    <property type="evidence" value="ECO:0007669"/>
    <property type="project" value="UniProtKB-UniRule"/>
</dbReference>
<evidence type="ECO:0000256" key="2">
    <source>
        <dbReference type="ARBA" id="ARBA00022694"/>
    </source>
</evidence>
<keyword evidence="3 7" id="KW-0540">Nuclease</keyword>
<evidence type="ECO:0000313" key="9">
    <source>
        <dbReference type="EMBL" id="GGI03114.1"/>
    </source>
</evidence>
<keyword evidence="10" id="KW-1185">Reference proteome</keyword>
<dbReference type="InterPro" id="IPR020539">
    <property type="entry name" value="RNase_P_CS"/>
</dbReference>
<evidence type="ECO:0000256" key="6">
    <source>
        <dbReference type="ARBA" id="ARBA00022884"/>
    </source>
</evidence>
<dbReference type="SUPFAM" id="SSF54211">
    <property type="entry name" value="Ribosomal protein S5 domain 2-like"/>
    <property type="match status" value="1"/>
</dbReference>
<name>A0A8J3A7A3_9ACTN</name>
<comment type="subunit">
    <text evidence="7">Consists of a catalytic RNA component (M1 or rnpB) and a protein subunit.</text>
</comment>
<keyword evidence="2 7" id="KW-0819">tRNA processing</keyword>
<reference evidence="9" key="1">
    <citation type="journal article" date="2014" name="Int. J. Syst. Evol. Microbiol.">
        <title>Complete genome sequence of Corynebacterium casei LMG S-19264T (=DSM 44701T), isolated from a smear-ripened cheese.</title>
        <authorList>
            <consortium name="US DOE Joint Genome Institute (JGI-PGF)"/>
            <person name="Walter F."/>
            <person name="Albersmeier A."/>
            <person name="Kalinowski J."/>
            <person name="Ruckert C."/>
        </authorList>
    </citation>
    <scope>NUCLEOTIDE SEQUENCE</scope>
    <source>
        <strain evidence="9">CGMCC 1.14988</strain>
    </source>
</reference>